<evidence type="ECO:0000256" key="1">
    <source>
        <dbReference type="ARBA" id="ARBA00008129"/>
    </source>
</evidence>
<dbReference type="PANTHER" id="PTHR46044">
    <property type="entry name" value="NITRILASE"/>
    <property type="match status" value="1"/>
</dbReference>
<evidence type="ECO:0000313" key="5">
    <source>
        <dbReference type="Proteomes" id="UP000585272"/>
    </source>
</evidence>
<evidence type="ECO:0000259" key="3">
    <source>
        <dbReference type="PROSITE" id="PS50263"/>
    </source>
</evidence>
<accession>A0A840IE13</accession>
<dbReference type="InterPro" id="IPR036526">
    <property type="entry name" value="C-N_Hydrolase_sf"/>
</dbReference>
<dbReference type="EMBL" id="JACHNU010000003">
    <property type="protein sequence ID" value="MBB4663036.1"/>
    <property type="molecule type" value="Genomic_DNA"/>
</dbReference>
<gene>
    <name evidence="4" type="ORF">BDZ31_002625</name>
</gene>
<proteinExistence type="inferred from homology"/>
<dbReference type="SUPFAM" id="SSF56317">
    <property type="entry name" value="Carbon-nitrogen hydrolase"/>
    <property type="match status" value="1"/>
</dbReference>
<protein>
    <submittedName>
        <fullName evidence="4">Putative amidohydrolase</fullName>
    </submittedName>
</protein>
<dbReference type="GO" id="GO:0000257">
    <property type="term" value="F:nitrilase activity"/>
    <property type="evidence" value="ECO:0007669"/>
    <property type="project" value="UniProtKB-ARBA"/>
</dbReference>
<dbReference type="PROSITE" id="PS50263">
    <property type="entry name" value="CN_HYDROLASE"/>
    <property type="match status" value="1"/>
</dbReference>
<dbReference type="Proteomes" id="UP000585272">
    <property type="component" value="Unassembled WGS sequence"/>
</dbReference>
<reference evidence="4 5" key="1">
    <citation type="submission" date="2020-08" db="EMBL/GenBank/DDBJ databases">
        <title>Genomic Encyclopedia of Archaeal and Bacterial Type Strains, Phase II (KMG-II): from individual species to whole genera.</title>
        <authorList>
            <person name="Goeker M."/>
        </authorList>
    </citation>
    <scope>NUCLEOTIDE SEQUENCE [LARGE SCALE GENOMIC DNA]</scope>
    <source>
        <strain evidence="4 5">DSM 23288</strain>
    </source>
</reference>
<organism evidence="4 5">
    <name type="scientific">Conexibacter arvalis</name>
    <dbReference type="NCBI Taxonomy" id="912552"/>
    <lineage>
        <taxon>Bacteria</taxon>
        <taxon>Bacillati</taxon>
        <taxon>Actinomycetota</taxon>
        <taxon>Thermoleophilia</taxon>
        <taxon>Solirubrobacterales</taxon>
        <taxon>Conexibacteraceae</taxon>
        <taxon>Conexibacter</taxon>
    </lineage>
</organism>
<dbReference type="PANTHER" id="PTHR46044:SF1">
    <property type="entry name" value="CN HYDROLASE DOMAIN-CONTAINING PROTEIN"/>
    <property type="match status" value="1"/>
</dbReference>
<comment type="similarity">
    <text evidence="1">Belongs to the carbon-nitrogen hydrolase superfamily. Nitrilase family.</text>
</comment>
<dbReference type="InterPro" id="IPR044149">
    <property type="entry name" value="Nitrilases_CHs"/>
</dbReference>
<dbReference type="PROSITE" id="PS00921">
    <property type="entry name" value="NITRIL_CHT_2"/>
    <property type="match status" value="1"/>
</dbReference>
<sequence length="340" mass="37372">MTSVRLAAAQLAPVFLDRDRTVDKAVSAIAEAGRNGARLIAFPETWIPGYPLWMYGAAGWDDRRAKRLYARLQANSVTVGDDATVRLCEAARRAGTIVVMGINERDGDYSRGTLYNSLLYISAEGEVMGVRRKLMPTHAERMLWGQGDGSALQVYDTPIGRVGGAICWEHWMPLNRFAMHAKGEQIHVAAWPTMPPIHHLASQHYAFEGRCFVLCVGSYFRRSDVPADFEMPEAFDVAAQYGDGGDELIFGGTGIIGPDSRWIAGPVAGREEIVYADADLSMIGDEQQAFDAVGHYNRPDVFRLTVDERPVRHVDWLRPPAVVAAEEPVAAPEDGALDAQ</sequence>
<dbReference type="PROSITE" id="PS00920">
    <property type="entry name" value="NITRIL_CHT_1"/>
    <property type="match status" value="1"/>
</dbReference>
<dbReference type="Pfam" id="PF00795">
    <property type="entry name" value="CN_hydrolase"/>
    <property type="match status" value="1"/>
</dbReference>
<dbReference type="AlphaFoldDB" id="A0A840IE13"/>
<dbReference type="Gene3D" id="3.60.110.10">
    <property type="entry name" value="Carbon-nitrogen hydrolase"/>
    <property type="match status" value="1"/>
</dbReference>
<dbReference type="InterPro" id="IPR000132">
    <property type="entry name" value="Nitrilase/CN_hydratase_CS"/>
</dbReference>
<name>A0A840IE13_9ACTN</name>
<dbReference type="CDD" id="cd07564">
    <property type="entry name" value="nitrilases_CHs"/>
    <property type="match status" value="1"/>
</dbReference>
<feature type="active site" description="Proton acceptor" evidence="2">
    <location>
        <position position="44"/>
    </location>
</feature>
<dbReference type="RefSeq" id="WP_183342725.1">
    <property type="nucleotide sequence ID" value="NZ_JACHNU010000003.1"/>
</dbReference>
<keyword evidence="5" id="KW-1185">Reference proteome</keyword>
<evidence type="ECO:0000313" key="4">
    <source>
        <dbReference type="EMBL" id="MBB4663036.1"/>
    </source>
</evidence>
<keyword evidence="4" id="KW-0378">Hydrolase</keyword>
<dbReference type="InterPro" id="IPR003010">
    <property type="entry name" value="C-N_Hydrolase"/>
</dbReference>
<comment type="caution">
    <text evidence="4">The sequence shown here is derived from an EMBL/GenBank/DDBJ whole genome shotgun (WGS) entry which is preliminary data.</text>
</comment>
<feature type="domain" description="CN hydrolase" evidence="3">
    <location>
        <begin position="4"/>
        <end position="280"/>
    </location>
</feature>
<evidence type="ECO:0000256" key="2">
    <source>
        <dbReference type="PROSITE-ProRule" id="PRU10139"/>
    </source>
</evidence>